<dbReference type="PROSITE" id="PS01332">
    <property type="entry name" value="HTH_RRF2_1"/>
    <property type="match status" value="1"/>
</dbReference>
<reference evidence="1" key="2">
    <citation type="journal article" date="2014" name="ISME J.">
        <title>Microbial stratification in low pH oxic and suboxic macroscopic growths along an acid mine drainage.</title>
        <authorList>
            <person name="Mendez-Garcia C."/>
            <person name="Mesa V."/>
            <person name="Sprenger R.R."/>
            <person name="Richter M."/>
            <person name="Diez M.S."/>
            <person name="Solano J."/>
            <person name="Bargiela R."/>
            <person name="Golyshina O.V."/>
            <person name="Manteca A."/>
            <person name="Ramos J.L."/>
            <person name="Gallego J.R."/>
            <person name="Llorente I."/>
            <person name="Martins Dos Santos V.A."/>
            <person name="Jensen O.N."/>
            <person name="Pelaez A.I."/>
            <person name="Sanchez J."/>
            <person name="Ferrer M."/>
        </authorList>
    </citation>
    <scope>NUCLEOTIDE SEQUENCE</scope>
</reference>
<dbReference type="SUPFAM" id="SSF46785">
    <property type="entry name" value="Winged helix' DNA-binding domain"/>
    <property type="match status" value="1"/>
</dbReference>
<dbReference type="PANTHER" id="PTHR33221">
    <property type="entry name" value="WINGED HELIX-TURN-HELIX TRANSCRIPTIONAL REGULATOR, RRF2 FAMILY"/>
    <property type="match status" value="1"/>
</dbReference>
<sequence length="128" mass="13676">MAVLRCLADADHAGHPSSAEALGRATGIAAPTIRQLMQALAHASLVSSVAGPHGGYWIICEPRETSMRVVIEAMEGPIDPAFCDLLGVACENTDEHCVLHRMWRTAQDGFAKDLTRLTLDEVLAGRVA</sequence>
<proteinExistence type="predicted"/>
<dbReference type="PANTHER" id="PTHR33221:SF15">
    <property type="entry name" value="HTH-TYPE TRANSCRIPTIONAL REGULATOR YWGB-RELATED"/>
    <property type="match status" value="1"/>
</dbReference>
<protein>
    <submittedName>
        <fullName evidence="1">Transcriptional regulator, Rrf2</fullName>
    </submittedName>
</protein>
<dbReference type="GO" id="GO:0005829">
    <property type="term" value="C:cytosol"/>
    <property type="evidence" value="ECO:0007669"/>
    <property type="project" value="TreeGrafter"/>
</dbReference>
<evidence type="ECO:0000313" key="1">
    <source>
        <dbReference type="EMBL" id="EQD47844.1"/>
    </source>
</evidence>
<name>T1B4U4_9ZZZZ</name>
<dbReference type="Pfam" id="PF02082">
    <property type="entry name" value="Rrf2"/>
    <property type="match status" value="1"/>
</dbReference>
<accession>T1B4U4</accession>
<dbReference type="EMBL" id="AUZY01007936">
    <property type="protein sequence ID" value="EQD47844.1"/>
    <property type="molecule type" value="Genomic_DNA"/>
</dbReference>
<dbReference type="AlphaFoldDB" id="T1B4U4"/>
<dbReference type="InterPro" id="IPR000944">
    <property type="entry name" value="Tscrpt_reg_Rrf2"/>
</dbReference>
<dbReference type="InterPro" id="IPR036390">
    <property type="entry name" value="WH_DNA-bd_sf"/>
</dbReference>
<dbReference type="GO" id="GO:0003700">
    <property type="term" value="F:DNA-binding transcription factor activity"/>
    <property type="evidence" value="ECO:0007669"/>
    <property type="project" value="TreeGrafter"/>
</dbReference>
<reference evidence="1" key="1">
    <citation type="submission" date="2013-08" db="EMBL/GenBank/DDBJ databases">
        <authorList>
            <person name="Mendez C."/>
            <person name="Richter M."/>
            <person name="Ferrer M."/>
            <person name="Sanchez J."/>
        </authorList>
    </citation>
    <scope>NUCLEOTIDE SEQUENCE</scope>
</reference>
<dbReference type="PROSITE" id="PS51197">
    <property type="entry name" value="HTH_RRF2_2"/>
    <property type="match status" value="1"/>
</dbReference>
<organism evidence="1">
    <name type="scientific">mine drainage metagenome</name>
    <dbReference type="NCBI Taxonomy" id="410659"/>
    <lineage>
        <taxon>unclassified sequences</taxon>
        <taxon>metagenomes</taxon>
        <taxon>ecological metagenomes</taxon>
    </lineage>
</organism>
<comment type="caution">
    <text evidence="1">The sequence shown here is derived from an EMBL/GenBank/DDBJ whole genome shotgun (WGS) entry which is preliminary data.</text>
</comment>
<dbReference type="InterPro" id="IPR030489">
    <property type="entry name" value="TR_Rrf2-type_CS"/>
</dbReference>
<dbReference type="InterPro" id="IPR036388">
    <property type="entry name" value="WH-like_DNA-bd_sf"/>
</dbReference>
<dbReference type="Gene3D" id="1.10.10.10">
    <property type="entry name" value="Winged helix-like DNA-binding domain superfamily/Winged helix DNA-binding domain"/>
    <property type="match status" value="1"/>
</dbReference>
<gene>
    <name evidence="1" type="ORF">B1B_12140</name>
</gene>